<feature type="domain" description="OmpA-like" evidence="13">
    <location>
        <begin position="234"/>
        <end position="361"/>
    </location>
</feature>
<evidence type="ECO:0000256" key="5">
    <source>
        <dbReference type="ARBA" id="ARBA00022692"/>
    </source>
</evidence>
<dbReference type="PANTHER" id="PTHR30329:SF21">
    <property type="entry name" value="LIPOPROTEIN YIAD-RELATED"/>
    <property type="match status" value="1"/>
</dbReference>
<dbReference type="SUPFAM" id="SSF56925">
    <property type="entry name" value="OMPA-like"/>
    <property type="match status" value="1"/>
</dbReference>
<dbReference type="InterPro" id="IPR000498">
    <property type="entry name" value="OmpA-like_TM_dom"/>
</dbReference>
<dbReference type="Proteomes" id="UP000774958">
    <property type="component" value="Unassembled WGS sequence"/>
</dbReference>
<gene>
    <name evidence="14" type="primary">ompA</name>
    <name evidence="14" type="ORF">LA374_18675</name>
</gene>
<dbReference type="InterPro" id="IPR050330">
    <property type="entry name" value="Bact_OuterMem_StrucFunc"/>
</dbReference>
<comment type="subcellular location">
    <subcellularLocation>
        <location evidence="1">Cell outer membrane</location>
        <topology evidence="1">Multi-pass membrane protein</topology>
    </subcellularLocation>
</comment>
<dbReference type="Pfam" id="PF00691">
    <property type="entry name" value="OmpA"/>
    <property type="match status" value="1"/>
</dbReference>
<protein>
    <submittedName>
        <fullName evidence="14">Porin OmpA</fullName>
    </submittedName>
</protein>
<dbReference type="PANTHER" id="PTHR30329">
    <property type="entry name" value="STATOR ELEMENT OF FLAGELLAR MOTOR COMPLEX"/>
    <property type="match status" value="1"/>
</dbReference>
<dbReference type="PROSITE" id="PS51123">
    <property type="entry name" value="OMPA_2"/>
    <property type="match status" value="1"/>
</dbReference>
<keyword evidence="7" id="KW-0626">Porin</keyword>
<dbReference type="PROSITE" id="PS01068">
    <property type="entry name" value="OMPA_1"/>
    <property type="match status" value="1"/>
</dbReference>
<dbReference type="NCBIfam" id="NF008071">
    <property type="entry name" value="PRK10808.1"/>
    <property type="match status" value="1"/>
</dbReference>
<feature type="signal peptide" evidence="12">
    <location>
        <begin position="1"/>
        <end position="20"/>
    </location>
</feature>
<accession>A0ABS7VFN4</accession>
<comment type="caution">
    <text evidence="14">The sequence shown here is derived from an EMBL/GenBank/DDBJ whole genome shotgun (WGS) entry which is preliminary data.</text>
</comment>
<dbReference type="InterPro" id="IPR011250">
    <property type="entry name" value="OMP/PagP_B-barrel"/>
</dbReference>
<evidence type="ECO:0000256" key="11">
    <source>
        <dbReference type="PROSITE-ProRule" id="PRU00473"/>
    </source>
</evidence>
<dbReference type="InterPro" id="IPR036737">
    <property type="entry name" value="OmpA-like_sf"/>
</dbReference>
<evidence type="ECO:0000256" key="12">
    <source>
        <dbReference type="SAM" id="SignalP"/>
    </source>
</evidence>
<keyword evidence="15" id="KW-1185">Reference proteome</keyword>
<dbReference type="PRINTS" id="PR01021">
    <property type="entry name" value="OMPADOMAIN"/>
</dbReference>
<keyword evidence="5" id="KW-0812">Transmembrane</keyword>
<evidence type="ECO:0000256" key="7">
    <source>
        <dbReference type="ARBA" id="ARBA00023114"/>
    </source>
</evidence>
<evidence type="ECO:0000313" key="15">
    <source>
        <dbReference type="Proteomes" id="UP000774958"/>
    </source>
</evidence>
<evidence type="ECO:0000256" key="3">
    <source>
        <dbReference type="ARBA" id="ARBA00022448"/>
    </source>
</evidence>
<organism evidence="14 15">
    <name type="scientific">Aeromonas schubertii</name>
    <dbReference type="NCBI Taxonomy" id="652"/>
    <lineage>
        <taxon>Bacteria</taxon>
        <taxon>Pseudomonadati</taxon>
        <taxon>Pseudomonadota</taxon>
        <taxon>Gammaproteobacteria</taxon>
        <taxon>Aeromonadales</taxon>
        <taxon>Aeromonadaceae</taxon>
        <taxon>Aeromonas</taxon>
    </lineage>
</organism>
<proteinExistence type="inferred from homology"/>
<evidence type="ECO:0000256" key="10">
    <source>
        <dbReference type="ARBA" id="ARBA00023237"/>
    </source>
</evidence>
<evidence type="ECO:0000256" key="9">
    <source>
        <dbReference type="ARBA" id="ARBA00023157"/>
    </source>
</evidence>
<evidence type="ECO:0000256" key="2">
    <source>
        <dbReference type="ARBA" id="ARBA00005710"/>
    </source>
</evidence>
<evidence type="ECO:0000259" key="13">
    <source>
        <dbReference type="PROSITE" id="PS51123"/>
    </source>
</evidence>
<feature type="chain" id="PRO_5045640142" evidence="12">
    <location>
        <begin position="21"/>
        <end position="364"/>
    </location>
</feature>
<dbReference type="EMBL" id="JAIRBT010000036">
    <property type="protein sequence ID" value="MBZ6068209.1"/>
    <property type="molecule type" value="Genomic_DNA"/>
</dbReference>
<evidence type="ECO:0000256" key="1">
    <source>
        <dbReference type="ARBA" id="ARBA00004571"/>
    </source>
</evidence>
<dbReference type="RefSeq" id="WP_224163647.1">
    <property type="nucleotide sequence ID" value="NZ_JAIRBT010000036.1"/>
</dbReference>
<dbReference type="PRINTS" id="PR01022">
    <property type="entry name" value="OUTRMMBRANEA"/>
</dbReference>
<dbReference type="InterPro" id="IPR006690">
    <property type="entry name" value="OMPA-like_CS"/>
</dbReference>
<dbReference type="Gene3D" id="2.40.160.20">
    <property type="match status" value="1"/>
</dbReference>
<dbReference type="InterPro" id="IPR006665">
    <property type="entry name" value="OmpA-like"/>
</dbReference>
<dbReference type="InterPro" id="IPR002368">
    <property type="entry name" value="OmpA"/>
</dbReference>
<evidence type="ECO:0000256" key="6">
    <source>
        <dbReference type="ARBA" id="ARBA00023065"/>
    </source>
</evidence>
<keyword evidence="9" id="KW-1015">Disulfide bond</keyword>
<dbReference type="Pfam" id="PF01389">
    <property type="entry name" value="OmpA_membrane"/>
    <property type="match status" value="1"/>
</dbReference>
<dbReference type="CDD" id="cd07185">
    <property type="entry name" value="OmpA_C-like"/>
    <property type="match status" value="1"/>
</dbReference>
<reference evidence="14 15" key="1">
    <citation type="submission" date="2021-09" db="EMBL/GenBank/DDBJ databases">
        <title>Aeromonas schubertii isolated from Asian sea bass.</title>
        <authorList>
            <person name="Pinpimai K."/>
        </authorList>
    </citation>
    <scope>NUCLEOTIDE SEQUENCE [LARGE SCALE GENOMIC DNA]</scope>
    <source>
        <strain evidence="14 15">CHULA2021a</strain>
    </source>
</reference>
<keyword evidence="6" id="KW-0406">Ion transport</keyword>
<keyword evidence="4" id="KW-1134">Transmembrane beta strand</keyword>
<evidence type="ECO:0000256" key="4">
    <source>
        <dbReference type="ARBA" id="ARBA00022452"/>
    </source>
</evidence>
<keyword evidence="8 11" id="KW-0472">Membrane</keyword>
<comment type="similarity">
    <text evidence="2">Belongs to the outer membrane OOP (TC 1.B.6) superfamily. OmpA family.</text>
</comment>
<keyword evidence="12" id="KW-0732">Signal</keyword>
<sequence>MNRYHLSLLLSLLLAGGTHAAPDDQSWYIGAKVGWSNYFDADTQRLVEEINGRLQSRQESGDGLGAGLFAGYQLNRNVGFELGYDWLGRYKTEGALDGLLLSGEVKGQMLQGTVKIGGAFNERLDLYTRMGGAYAWADATATAHYGDRSVSETGKEHSAAFVAALGAEYALNPSWALRLEYQYTTPIGDASWDRTAIELDNGLLALGLVYRLGQWQSTIPATSPPADIPPARVIINQRFSLNSDVLFEFNQSGLKSEAHQALDRLFAQIEANRPRDGMVTVIGHTDRLGKDDYNLGLSQRRAQSVANYLIGKGIPANKIYTEGRGQHEPVTGAQCNGHERRRLISCLAPDRRVEILVEGVRPAL</sequence>
<keyword evidence="3" id="KW-0813">Transport</keyword>
<name>A0ABS7VFN4_9GAMM</name>
<dbReference type="InterPro" id="IPR006664">
    <property type="entry name" value="OMP_bac"/>
</dbReference>
<evidence type="ECO:0000256" key="8">
    <source>
        <dbReference type="ARBA" id="ARBA00023136"/>
    </source>
</evidence>
<evidence type="ECO:0000313" key="14">
    <source>
        <dbReference type="EMBL" id="MBZ6068209.1"/>
    </source>
</evidence>
<dbReference type="Gene3D" id="3.30.1330.60">
    <property type="entry name" value="OmpA-like domain"/>
    <property type="match status" value="1"/>
</dbReference>
<keyword evidence="10" id="KW-0998">Cell outer membrane</keyword>
<dbReference type="SUPFAM" id="SSF103088">
    <property type="entry name" value="OmpA-like"/>
    <property type="match status" value="1"/>
</dbReference>